<evidence type="ECO:0000313" key="2">
    <source>
        <dbReference type="EMBL" id="MEK8046781.1"/>
    </source>
</evidence>
<evidence type="ECO:0000256" key="1">
    <source>
        <dbReference type="SAM" id="SignalP"/>
    </source>
</evidence>
<comment type="caution">
    <text evidence="2">The sequence shown here is derived from an EMBL/GenBank/DDBJ whole genome shotgun (WGS) entry which is preliminary data.</text>
</comment>
<reference evidence="2 3" key="1">
    <citation type="submission" date="2024-04" db="EMBL/GenBank/DDBJ databases">
        <title>Novel species of the genus Ideonella isolated from streams.</title>
        <authorList>
            <person name="Lu H."/>
        </authorList>
    </citation>
    <scope>NUCLEOTIDE SEQUENCE [LARGE SCALE GENOMIC DNA]</scope>
    <source>
        <strain evidence="2 3">LYT19W</strain>
    </source>
</reference>
<dbReference type="Proteomes" id="UP001379945">
    <property type="component" value="Unassembled WGS sequence"/>
</dbReference>
<feature type="chain" id="PRO_5045492648" evidence="1">
    <location>
        <begin position="24"/>
        <end position="136"/>
    </location>
</feature>
<evidence type="ECO:0000313" key="3">
    <source>
        <dbReference type="Proteomes" id="UP001379945"/>
    </source>
</evidence>
<keyword evidence="3" id="KW-1185">Reference proteome</keyword>
<accession>A0ABU9C4G4</accession>
<dbReference type="EMBL" id="JBBUTI010000006">
    <property type="protein sequence ID" value="MEK8046781.1"/>
    <property type="molecule type" value="Genomic_DNA"/>
</dbReference>
<protein>
    <submittedName>
        <fullName evidence="2">Uncharacterized protein</fullName>
    </submittedName>
</protein>
<organism evidence="2 3">
    <name type="scientific">Ideonella margarita</name>
    <dbReference type="NCBI Taxonomy" id="2984191"/>
    <lineage>
        <taxon>Bacteria</taxon>
        <taxon>Pseudomonadati</taxon>
        <taxon>Pseudomonadota</taxon>
        <taxon>Betaproteobacteria</taxon>
        <taxon>Burkholderiales</taxon>
        <taxon>Sphaerotilaceae</taxon>
        <taxon>Ideonella</taxon>
    </lineage>
</organism>
<sequence length="136" mass="14632">MTTKFTSIALFAIATVAAPATMAAECLQDQYGNQYTLSYDTDSKSISGTALVVQRNSETWTISGNYSGKKPHKGYQQVTMADSTNSNSLYMLMGEYPNFQWFYNGSNGGQAATWVACSSPVQPSLTPSANGRNGVN</sequence>
<name>A0ABU9C4G4_9BURK</name>
<proteinExistence type="predicted"/>
<dbReference type="RefSeq" id="WP_341399078.1">
    <property type="nucleotide sequence ID" value="NZ_JBBUTI010000006.1"/>
</dbReference>
<keyword evidence="1" id="KW-0732">Signal</keyword>
<gene>
    <name evidence="2" type="ORF">AACH00_10510</name>
</gene>
<feature type="signal peptide" evidence="1">
    <location>
        <begin position="1"/>
        <end position="23"/>
    </location>
</feature>